<feature type="transmembrane region" description="Helical" evidence="1">
    <location>
        <begin position="244"/>
        <end position="267"/>
    </location>
</feature>
<evidence type="ECO:0000259" key="2">
    <source>
        <dbReference type="Pfam" id="PF00225"/>
    </source>
</evidence>
<dbReference type="InterPro" id="IPR001752">
    <property type="entry name" value="Kinesin_motor_dom"/>
</dbReference>
<feature type="transmembrane region" description="Helical" evidence="1">
    <location>
        <begin position="147"/>
        <end position="174"/>
    </location>
</feature>
<protein>
    <submittedName>
        <fullName evidence="3">Crt-like 1</fullName>
    </submittedName>
</protein>
<dbReference type="PANTHER" id="PTHR24115:SF1004">
    <property type="entry name" value="KINESIN-LIKE PROTEIN KIF15"/>
    <property type="match status" value="1"/>
</dbReference>
<dbReference type="Proteomes" id="UP001642464">
    <property type="component" value="Unassembled WGS sequence"/>
</dbReference>
<feature type="transmembrane region" description="Helical" evidence="1">
    <location>
        <begin position="211"/>
        <end position="232"/>
    </location>
</feature>
<dbReference type="InterPro" id="IPR027640">
    <property type="entry name" value="Kinesin-like_fam"/>
</dbReference>
<comment type="caution">
    <text evidence="3">The sequence shown here is derived from an EMBL/GenBank/DDBJ whole genome shotgun (WGS) entry which is preliminary data.</text>
</comment>
<dbReference type="SUPFAM" id="SSF52540">
    <property type="entry name" value="P-loop containing nucleoside triphosphate hydrolases"/>
    <property type="match status" value="1"/>
</dbReference>
<keyword evidence="1" id="KW-1133">Transmembrane helix</keyword>
<accession>A0ABP0S2P0</accession>
<reference evidence="3 4" key="1">
    <citation type="submission" date="2024-02" db="EMBL/GenBank/DDBJ databases">
        <authorList>
            <person name="Chen Y."/>
            <person name="Shah S."/>
            <person name="Dougan E. K."/>
            <person name="Thang M."/>
            <person name="Chan C."/>
        </authorList>
    </citation>
    <scope>NUCLEOTIDE SEQUENCE [LARGE SCALE GENOMIC DNA]</scope>
</reference>
<dbReference type="InterPro" id="IPR036961">
    <property type="entry name" value="Kinesin_motor_dom_sf"/>
</dbReference>
<dbReference type="PANTHER" id="PTHR24115">
    <property type="entry name" value="KINESIN-RELATED"/>
    <property type="match status" value="1"/>
</dbReference>
<dbReference type="EMBL" id="CAXAMM010042773">
    <property type="protein sequence ID" value="CAK9106606.1"/>
    <property type="molecule type" value="Genomic_DNA"/>
</dbReference>
<sequence length="921" mass="103375">MGCTPALCAESQQQLSQASESLAERMECFLSWYRCSGDSTSPKVCDERERRIPEWCNIYAADWRTMAASAPAFGEFNDKEITSAEPLELRSDTRRGRPIPPFGLWVLTVVAFMSGCFAVYRAALWLSDEYLASREFDPYLINQLAFYPLYILVAFGLVPILVAFNAAFLAPIFYHRALQLQCNHSSKIGGWHNLQVGAAAEFNRLQAQMTWAGNVGLGSAVSVMALLSYATIGMSHKSNFDRGQIAAAVAFILAWGSIIGGAGNWIAESSPLVHDQMDSREKHFEVAVLSICGTGLLTMLASVVLLAFAAMLVTLMFSGIGPILHHFLHYTWMQWTSWYDPRTFKPLLGKWYTWILHIRDLHLLHGFRVLLDGQLREDGFVRIDFYMSNDSYNTVSTRTVPVRAFTQKNMNPFEGDNICLNVLNWRSIMWIDVMYQSTPGAHARRVAGAVWDPWTGSLLQKCFWNVKICEPHIGTDRAFPGQQVKLWEFEDLIDADGMPKNGHYVEQRVNLMPNGGSSSRDTATFGLLSLQMTHLGPRQVLEERDDPSDQPSVELFLGDTIASSAGVGFARRAHKHHETPTSPSGSIVGLVSKVSGYWTVDKGGIGGVELEMHHEMPKRYGWNNGKHQWAELEPSEWIVAVHQQQQEKYPNHYGKALAFFTSTGKIRQFAVPSAMKLNHLAAPRGFQIRKLVFSGPRLQSIQVNPVDGKGFEKVNWYVDEEPLSSKMGRIMENPKILTMVTKVLFKRLRRSVAFSVVDARRFTYAPRNGMDGVFAPRATQDEVFDQVGWPVLKECLTGYNGTILAYGQLLGPSLVLVDGVTVCFFGVPVKHQARQRLRCCAKDWKREDDAIRNDTRSVYEVDASAMQIYNEQAQTKQLAIANQVDDLLVEQEGHLGGTGRSLALAEGPSSWDPLRMKMRFR</sequence>
<feature type="transmembrane region" description="Helical" evidence="1">
    <location>
        <begin position="288"/>
        <end position="317"/>
    </location>
</feature>
<evidence type="ECO:0000313" key="4">
    <source>
        <dbReference type="Proteomes" id="UP001642464"/>
    </source>
</evidence>
<feature type="domain" description="Kinesin motor" evidence="2">
    <location>
        <begin position="770"/>
        <end position="808"/>
    </location>
</feature>
<keyword evidence="4" id="KW-1185">Reference proteome</keyword>
<name>A0ABP0S2P0_9DINO</name>
<proteinExistence type="predicted"/>
<keyword evidence="1" id="KW-0812">Transmembrane</keyword>
<dbReference type="InterPro" id="IPR027417">
    <property type="entry name" value="P-loop_NTPase"/>
</dbReference>
<feature type="transmembrane region" description="Helical" evidence="1">
    <location>
        <begin position="104"/>
        <end position="127"/>
    </location>
</feature>
<evidence type="ECO:0000256" key="1">
    <source>
        <dbReference type="SAM" id="Phobius"/>
    </source>
</evidence>
<dbReference type="Pfam" id="PF00225">
    <property type="entry name" value="Kinesin"/>
    <property type="match status" value="1"/>
</dbReference>
<dbReference type="Gene3D" id="3.40.850.10">
    <property type="entry name" value="Kinesin motor domain"/>
    <property type="match status" value="1"/>
</dbReference>
<organism evidence="3 4">
    <name type="scientific">Durusdinium trenchii</name>
    <dbReference type="NCBI Taxonomy" id="1381693"/>
    <lineage>
        <taxon>Eukaryota</taxon>
        <taxon>Sar</taxon>
        <taxon>Alveolata</taxon>
        <taxon>Dinophyceae</taxon>
        <taxon>Suessiales</taxon>
        <taxon>Symbiodiniaceae</taxon>
        <taxon>Durusdinium</taxon>
    </lineage>
</organism>
<keyword evidence="1" id="KW-0472">Membrane</keyword>
<gene>
    <name evidence="3" type="ORF">SCF082_LOCUS49659</name>
</gene>
<evidence type="ECO:0000313" key="3">
    <source>
        <dbReference type="EMBL" id="CAK9106606.1"/>
    </source>
</evidence>